<dbReference type="InterPro" id="IPR011600">
    <property type="entry name" value="Pept_C14_caspase"/>
</dbReference>
<evidence type="ECO:0000256" key="2">
    <source>
        <dbReference type="ARBA" id="ARBA00022703"/>
    </source>
</evidence>
<proteinExistence type="inferred from homology"/>
<keyword evidence="3" id="KW-0645">Protease</keyword>
<dbReference type="InterPro" id="IPR029030">
    <property type="entry name" value="Caspase-like_dom_sf"/>
</dbReference>
<dbReference type="PANTHER" id="PTHR48104:SF30">
    <property type="entry name" value="METACASPASE-1"/>
    <property type="match status" value="1"/>
</dbReference>
<keyword evidence="2" id="KW-0053">Apoptosis</keyword>
<dbReference type="Proteomes" id="UP001221757">
    <property type="component" value="Unassembled WGS sequence"/>
</dbReference>
<dbReference type="GO" id="GO:0005737">
    <property type="term" value="C:cytoplasm"/>
    <property type="evidence" value="ECO:0007669"/>
    <property type="project" value="TreeGrafter"/>
</dbReference>
<keyword evidence="6" id="KW-1185">Reference proteome</keyword>
<evidence type="ECO:0000313" key="6">
    <source>
        <dbReference type="Proteomes" id="UP001221757"/>
    </source>
</evidence>
<dbReference type="SUPFAM" id="SSF52129">
    <property type="entry name" value="Caspase-like"/>
    <property type="match status" value="1"/>
</dbReference>
<name>A0AAD7G2L3_MYCRO</name>
<keyword evidence="3" id="KW-0788">Thiol protease</keyword>
<dbReference type="AlphaFoldDB" id="A0AAD7G2L3"/>
<dbReference type="GO" id="GO:0006915">
    <property type="term" value="P:apoptotic process"/>
    <property type="evidence" value="ECO:0007669"/>
    <property type="project" value="UniProtKB-KW"/>
</dbReference>
<feature type="domain" description="Peptidase C14 caspase" evidence="4">
    <location>
        <begin position="12"/>
        <end position="254"/>
    </location>
</feature>
<evidence type="ECO:0000256" key="3">
    <source>
        <dbReference type="ARBA" id="ARBA00022807"/>
    </source>
</evidence>
<organism evidence="5 6">
    <name type="scientific">Mycena rosella</name>
    <name type="common">Pink bonnet</name>
    <name type="synonym">Agaricus rosellus</name>
    <dbReference type="NCBI Taxonomy" id="1033263"/>
    <lineage>
        <taxon>Eukaryota</taxon>
        <taxon>Fungi</taxon>
        <taxon>Dikarya</taxon>
        <taxon>Basidiomycota</taxon>
        <taxon>Agaricomycotina</taxon>
        <taxon>Agaricomycetes</taxon>
        <taxon>Agaricomycetidae</taxon>
        <taxon>Agaricales</taxon>
        <taxon>Marasmiineae</taxon>
        <taxon>Mycenaceae</taxon>
        <taxon>Mycena</taxon>
    </lineage>
</organism>
<dbReference type="GO" id="GO:0004197">
    <property type="term" value="F:cysteine-type endopeptidase activity"/>
    <property type="evidence" value="ECO:0007669"/>
    <property type="project" value="InterPro"/>
</dbReference>
<keyword evidence="3" id="KW-0378">Hydrolase</keyword>
<evidence type="ECO:0000256" key="1">
    <source>
        <dbReference type="ARBA" id="ARBA00009005"/>
    </source>
</evidence>
<gene>
    <name evidence="5" type="ORF">B0H17DRAFT_1212796</name>
</gene>
<comment type="similarity">
    <text evidence="1">Belongs to the peptidase C14B family.</text>
</comment>
<sequence length="659" mass="73793">MDKTSTRSGGIFALIIGIDEYWSKDLPDLNGAVNDAKEFNRYLTDRRRKRGLQAPPTHIQLLLNEQATRAGILTGFKAHLLNNRSITPYKDTIIFYFAGHGSQVKAPHNMLADGKIEVICPVDERTKDATGHYVHGIPDYVLRWLLRELAEKKGPNIVVILDSCCSEGMSRNIGKARTPLTPSDWIPPDLDSHLWKGHKNRETLLNYRMWSSAPSHVLLAACGADERAQETVYQDAGGRSHGRFTWSLISTLRRIPLRHSTYAELRDYLGVWTAPVQTPHCVGTGRVILFFGRNYPKINRQACALHAGDPTSGGEWYWVEMGTVEGVQSGTEFSAVGPDHTVLCTLVANSVRIDRTILVRGPPRRKEGNPTIPQGSFAVVSDWKNSAIILQVYTPAEFPFTSDLFATINHAYRPNPWKFVEAESPEKAHIHMRHVAGGISVEWQEGTLLSKNQRSTFHALPQWPPAFYLAAAANGIAHFKYFLQVRGCVSLSGATLEMHRLVGEFPLRAPDPAVGNMIRNNQAYFVSDGSAKDGFTIRNISDVTLFPYLFYFDPDEYTIRLWYPPSGAQGRSIQHGGTITLGMGGEPGFRFQLPLGKTWGCGFFKLFVSTIYIDLGRIQQKMSPFDPEFAATDRMEMFQVPEPVWESHKAILMIMTSTK</sequence>
<reference evidence="5" key="1">
    <citation type="submission" date="2023-03" db="EMBL/GenBank/DDBJ databases">
        <title>Massive genome expansion in bonnet fungi (Mycena s.s.) driven by repeated elements and novel gene families across ecological guilds.</title>
        <authorList>
            <consortium name="Lawrence Berkeley National Laboratory"/>
            <person name="Harder C.B."/>
            <person name="Miyauchi S."/>
            <person name="Viragh M."/>
            <person name="Kuo A."/>
            <person name="Thoen E."/>
            <person name="Andreopoulos B."/>
            <person name="Lu D."/>
            <person name="Skrede I."/>
            <person name="Drula E."/>
            <person name="Henrissat B."/>
            <person name="Morin E."/>
            <person name="Kohler A."/>
            <person name="Barry K."/>
            <person name="LaButti K."/>
            <person name="Morin E."/>
            <person name="Salamov A."/>
            <person name="Lipzen A."/>
            <person name="Mereny Z."/>
            <person name="Hegedus B."/>
            <person name="Baldrian P."/>
            <person name="Stursova M."/>
            <person name="Weitz H."/>
            <person name="Taylor A."/>
            <person name="Grigoriev I.V."/>
            <person name="Nagy L.G."/>
            <person name="Martin F."/>
            <person name="Kauserud H."/>
        </authorList>
    </citation>
    <scope>NUCLEOTIDE SEQUENCE</scope>
    <source>
        <strain evidence="5">CBHHK067</strain>
    </source>
</reference>
<dbReference type="GO" id="GO:0006508">
    <property type="term" value="P:proteolysis"/>
    <property type="evidence" value="ECO:0007669"/>
    <property type="project" value="InterPro"/>
</dbReference>
<dbReference type="InterPro" id="IPR050452">
    <property type="entry name" value="Metacaspase"/>
</dbReference>
<accession>A0AAD7G2L3</accession>
<comment type="caution">
    <text evidence="5">The sequence shown here is derived from an EMBL/GenBank/DDBJ whole genome shotgun (WGS) entry which is preliminary data.</text>
</comment>
<dbReference type="Gene3D" id="3.40.50.1460">
    <property type="match status" value="1"/>
</dbReference>
<dbReference type="PANTHER" id="PTHR48104">
    <property type="entry name" value="METACASPASE-4"/>
    <property type="match status" value="1"/>
</dbReference>
<dbReference type="EMBL" id="JARKIE010000266">
    <property type="protein sequence ID" value="KAJ7659910.1"/>
    <property type="molecule type" value="Genomic_DNA"/>
</dbReference>
<evidence type="ECO:0000259" key="4">
    <source>
        <dbReference type="Pfam" id="PF00656"/>
    </source>
</evidence>
<dbReference type="Pfam" id="PF00656">
    <property type="entry name" value="Peptidase_C14"/>
    <property type="match status" value="1"/>
</dbReference>
<protein>
    <submittedName>
        <fullName evidence="5">Caspase domain-containing protein</fullName>
    </submittedName>
</protein>
<evidence type="ECO:0000313" key="5">
    <source>
        <dbReference type="EMBL" id="KAJ7659910.1"/>
    </source>
</evidence>